<reference evidence="3" key="2">
    <citation type="submission" date="2021-04" db="EMBL/GenBank/DDBJ databases">
        <authorList>
            <person name="Gilroy R."/>
        </authorList>
    </citation>
    <scope>NUCLEOTIDE SEQUENCE</scope>
    <source>
        <strain evidence="3">CHK33-7979</strain>
    </source>
</reference>
<organism evidence="3 4">
    <name type="scientific">Candidatus Intestinimonas merdavium</name>
    <dbReference type="NCBI Taxonomy" id="2838622"/>
    <lineage>
        <taxon>Bacteria</taxon>
        <taxon>Bacillati</taxon>
        <taxon>Bacillota</taxon>
        <taxon>Clostridia</taxon>
        <taxon>Eubacteriales</taxon>
        <taxon>Intestinimonas</taxon>
    </lineage>
</organism>
<comment type="caution">
    <text evidence="3">The sequence shown here is derived from an EMBL/GenBank/DDBJ whole genome shotgun (WGS) entry which is preliminary data.</text>
</comment>
<dbReference type="EMBL" id="DXCX01000017">
    <property type="protein sequence ID" value="HIY72634.1"/>
    <property type="molecule type" value="Genomic_DNA"/>
</dbReference>
<keyword evidence="1" id="KW-0812">Transmembrane</keyword>
<feature type="chain" id="PRO_5038898336" evidence="2">
    <location>
        <begin position="39"/>
        <end position="110"/>
    </location>
</feature>
<dbReference type="Proteomes" id="UP000886824">
    <property type="component" value="Unassembled WGS sequence"/>
</dbReference>
<evidence type="ECO:0000256" key="1">
    <source>
        <dbReference type="SAM" id="Phobius"/>
    </source>
</evidence>
<accession>A0A9D1Z206</accession>
<reference evidence="3" key="1">
    <citation type="journal article" date="2021" name="PeerJ">
        <title>Extensive microbial diversity within the chicken gut microbiome revealed by metagenomics and culture.</title>
        <authorList>
            <person name="Gilroy R."/>
            <person name="Ravi A."/>
            <person name="Getino M."/>
            <person name="Pursley I."/>
            <person name="Horton D.L."/>
            <person name="Alikhan N.F."/>
            <person name="Baker D."/>
            <person name="Gharbi K."/>
            <person name="Hall N."/>
            <person name="Watson M."/>
            <person name="Adriaenssens E.M."/>
            <person name="Foster-Nyarko E."/>
            <person name="Jarju S."/>
            <person name="Secka A."/>
            <person name="Antonio M."/>
            <person name="Oren A."/>
            <person name="Chaudhuri R.R."/>
            <person name="La Ragione R."/>
            <person name="Hildebrand F."/>
            <person name="Pallen M.J."/>
        </authorList>
    </citation>
    <scope>NUCLEOTIDE SEQUENCE</scope>
    <source>
        <strain evidence="3">CHK33-7979</strain>
    </source>
</reference>
<dbReference type="AlphaFoldDB" id="A0A9D1Z206"/>
<name>A0A9D1Z206_9FIRM</name>
<sequence>MNQNLNDRKKRERRIQRAYGALVCVLATAAMMTVPALAADDPLAVVNSLSDFIFSLIRAVGLILLGYGILQVGLSLQSHDPSQRSNGILTIAGGIVITFTKEILTLITGG</sequence>
<proteinExistence type="predicted"/>
<evidence type="ECO:0000313" key="3">
    <source>
        <dbReference type="EMBL" id="HIY72634.1"/>
    </source>
</evidence>
<keyword evidence="1" id="KW-1133">Transmembrane helix</keyword>
<keyword evidence="2" id="KW-0732">Signal</keyword>
<feature type="transmembrane region" description="Helical" evidence="1">
    <location>
        <begin position="88"/>
        <end position="107"/>
    </location>
</feature>
<gene>
    <name evidence="3" type="ORF">H9826_01490</name>
</gene>
<protein>
    <submittedName>
        <fullName evidence="3">Formate hydrogenlyase</fullName>
    </submittedName>
</protein>
<evidence type="ECO:0000313" key="4">
    <source>
        <dbReference type="Proteomes" id="UP000886824"/>
    </source>
</evidence>
<feature type="signal peptide" evidence="2">
    <location>
        <begin position="1"/>
        <end position="38"/>
    </location>
</feature>
<feature type="transmembrane region" description="Helical" evidence="1">
    <location>
        <begin position="54"/>
        <end position="76"/>
    </location>
</feature>
<keyword evidence="1" id="KW-0472">Membrane</keyword>
<evidence type="ECO:0000256" key="2">
    <source>
        <dbReference type="SAM" id="SignalP"/>
    </source>
</evidence>